<dbReference type="PANTHER" id="PTHR36966:SF1">
    <property type="entry name" value="REP-ASSOCIATED TYROSINE TRANSPOSASE"/>
    <property type="match status" value="1"/>
</dbReference>
<name>A0A5E7C6T9_PSEFL</name>
<dbReference type="InterPro" id="IPR036515">
    <property type="entry name" value="Transposase_17_sf"/>
</dbReference>
<dbReference type="NCBIfam" id="NF047646">
    <property type="entry name" value="REP_Tyr_transpos"/>
    <property type="match status" value="1"/>
</dbReference>
<organism evidence="2 3">
    <name type="scientific">Pseudomonas fluorescens</name>
    <dbReference type="NCBI Taxonomy" id="294"/>
    <lineage>
        <taxon>Bacteria</taxon>
        <taxon>Pseudomonadati</taxon>
        <taxon>Pseudomonadota</taxon>
        <taxon>Gammaproteobacteria</taxon>
        <taxon>Pseudomonadales</taxon>
        <taxon>Pseudomonadaceae</taxon>
        <taxon>Pseudomonas</taxon>
    </lineage>
</organism>
<dbReference type="InterPro" id="IPR052715">
    <property type="entry name" value="RAYT_transposase"/>
</dbReference>
<dbReference type="PANTHER" id="PTHR36966">
    <property type="entry name" value="REP-ASSOCIATED TYROSINE TRANSPOSASE"/>
    <property type="match status" value="1"/>
</dbReference>
<dbReference type="SMART" id="SM01321">
    <property type="entry name" value="Y1_Tnp"/>
    <property type="match status" value="1"/>
</dbReference>
<evidence type="ECO:0000313" key="3">
    <source>
        <dbReference type="Proteomes" id="UP000379480"/>
    </source>
</evidence>
<sequence length="241" mass="26999">MPSRPNSHRLRVGRYSEQGRAYLITIVVHNRRSLFSDWRVGRLLVAELKHAHDQGWVDSMAWVVMPDHLHWLFQLREGTLAQVIAGTKSRSALAVNRATTNQGSLWQSGYHDRAVRDGQDLRHMARYIVANPLRAGLVKKIGDYPLWDACWLGQPRTFPSQDSNLWRGGLPPLGCAAAAKPASAVGLKETYQSDWDRYALQRGQAPSPPITLVPGIRANLQAFVKRLQASFTNFSPTPTTV</sequence>
<reference evidence="2 3" key="1">
    <citation type="submission" date="2019-09" db="EMBL/GenBank/DDBJ databases">
        <authorList>
            <person name="Chandra G."/>
            <person name="Truman W A."/>
        </authorList>
    </citation>
    <scope>NUCLEOTIDE SEQUENCE [LARGE SCALE GENOMIC DNA]</scope>
    <source>
        <strain evidence="2">PS723</strain>
    </source>
</reference>
<dbReference type="AlphaFoldDB" id="A0A5E7C6T9"/>
<dbReference type="Pfam" id="PF01797">
    <property type="entry name" value="Y1_Tnp"/>
    <property type="match status" value="1"/>
</dbReference>
<dbReference type="GO" id="GO:0004803">
    <property type="term" value="F:transposase activity"/>
    <property type="evidence" value="ECO:0007669"/>
    <property type="project" value="InterPro"/>
</dbReference>
<evidence type="ECO:0000313" key="2">
    <source>
        <dbReference type="EMBL" id="VVN99965.1"/>
    </source>
</evidence>
<proteinExistence type="predicted"/>
<dbReference type="GO" id="GO:0043565">
    <property type="term" value="F:sequence-specific DNA binding"/>
    <property type="evidence" value="ECO:0007669"/>
    <property type="project" value="TreeGrafter"/>
</dbReference>
<dbReference type="InterPro" id="IPR002686">
    <property type="entry name" value="Transposase_17"/>
</dbReference>
<dbReference type="GO" id="GO:0006313">
    <property type="term" value="P:DNA transposition"/>
    <property type="evidence" value="ECO:0007669"/>
    <property type="project" value="InterPro"/>
</dbReference>
<gene>
    <name evidence="2" type="ORF">PS723_02558</name>
</gene>
<accession>A0A5E7C6T9</accession>
<dbReference type="EMBL" id="CABVHY010000011">
    <property type="protein sequence ID" value="VVN99965.1"/>
    <property type="molecule type" value="Genomic_DNA"/>
</dbReference>
<protein>
    <recommendedName>
        <fullName evidence="1">Transposase IS200-like domain-containing protein</fullName>
    </recommendedName>
</protein>
<dbReference type="SUPFAM" id="SSF143422">
    <property type="entry name" value="Transposase IS200-like"/>
    <property type="match status" value="1"/>
</dbReference>
<evidence type="ECO:0000259" key="1">
    <source>
        <dbReference type="SMART" id="SM01321"/>
    </source>
</evidence>
<dbReference type="Proteomes" id="UP000379480">
    <property type="component" value="Unassembled WGS sequence"/>
</dbReference>
<dbReference type="Gene3D" id="3.30.70.1290">
    <property type="entry name" value="Transposase IS200-like"/>
    <property type="match status" value="1"/>
</dbReference>
<feature type="domain" description="Transposase IS200-like" evidence="1">
    <location>
        <begin position="17"/>
        <end position="131"/>
    </location>
</feature>